<feature type="region of interest" description="Disordered" evidence="1">
    <location>
        <begin position="18"/>
        <end position="124"/>
    </location>
</feature>
<name>A0A3N4VB42_9GAMM</name>
<proteinExistence type="predicted"/>
<dbReference type="PROSITE" id="PS51257">
    <property type="entry name" value="PROKAR_LIPOPROTEIN"/>
    <property type="match status" value="1"/>
</dbReference>
<reference evidence="2 3" key="1">
    <citation type="submission" date="2018-11" db="EMBL/GenBank/DDBJ databases">
        <title>Genomic Encyclopedia of Type Strains, Phase IV (KMG-IV): sequencing the most valuable type-strain genomes for metagenomic binning, comparative biology and taxonomic classification.</title>
        <authorList>
            <person name="Goeker M."/>
        </authorList>
    </citation>
    <scope>NUCLEOTIDE SEQUENCE [LARGE SCALE GENOMIC DNA]</scope>
    <source>
        <strain evidence="2 3">DSM 25623</strain>
    </source>
</reference>
<feature type="compositionally biased region" description="Polar residues" evidence="1">
    <location>
        <begin position="25"/>
        <end position="34"/>
    </location>
</feature>
<evidence type="ECO:0000313" key="3">
    <source>
        <dbReference type="Proteomes" id="UP000269708"/>
    </source>
</evidence>
<feature type="compositionally biased region" description="Low complexity" evidence="1">
    <location>
        <begin position="35"/>
        <end position="76"/>
    </location>
</feature>
<gene>
    <name evidence="2" type="ORF">EDC50_2173</name>
</gene>
<organism evidence="2 3">
    <name type="scientific">Vulcaniibacterium tengchongense</name>
    <dbReference type="NCBI Taxonomy" id="1273429"/>
    <lineage>
        <taxon>Bacteria</taxon>
        <taxon>Pseudomonadati</taxon>
        <taxon>Pseudomonadota</taxon>
        <taxon>Gammaproteobacteria</taxon>
        <taxon>Lysobacterales</taxon>
        <taxon>Lysobacteraceae</taxon>
        <taxon>Vulcaniibacterium</taxon>
    </lineage>
</organism>
<sequence>MKPMLAFVALGLLLGAAGCDRRDQQPVTPSSTNDTTAPPGAPGTAASSGSETSAGAATAAGTAAGTDTAGATTCAGMSGQDLLDCRARASASGQQPPPAQQPSQIQSEQNERQGGEGRDGTPQP</sequence>
<protein>
    <recommendedName>
        <fullName evidence="4">Lipoprotein</fullName>
    </recommendedName>
</protein>
<evidence type="ECO:0000313" key="2">
    <source>
        <dbReference type="EMBL" id="RPE76921.1"/>
    </source>
</evidence>
<comment type="caution">
    <text evidence="2">The sequence shown here is derived from an EMBL/GenBank/DDBJ whole genome shotgun (WGS) entry which is preliminary data.</text>
</comment>
<feature type="compositionally biased region" description="Basic and acidic residues" evidence="1">
    <location>
        <begin position="109"/>
        <end position="124"/>
    </location>
</feature>
<dbReference type="EMBL" id="RKQN01000003">
    <property type="protein sequence ID" value="RPE76921.1"/>
    <property type="molecule type" value="Genomic_DNA"/>
</dbReference>
<dbReference type="Proteomes" id="UP000269708">
    <property type="component" value="Unassembled WGS sequence"/>
</dbReference>
<dbReference type="AlphaFoldDB" id="A0A3N4VB42"/>
<keyword evidence="3" id="KW-1185">Reference proteome</keyword>
<evidence type="ECO:0008006" key="4">
    <source>
        <dbReference type="Google" id="ProtNLM"/>
    </source>
</evidence>
<accession>A0A3N4VB42</accession>
<evidence type="ECO:0000256" key="1">
    <source>
        <dbReference type="SAM" id="MobiDB-lite"/>
    </source>
</evidence>